<organism evidence="3 4">
    <name type="scientific">Rapidithrix thailandica</name>
    <dbReference type="NCBI Taxonomy" id="413964"/>
    <lineage>
        <taxon>Bacteria</taxon>
        <taxon>Pseudomonadati</taxon>
        <taxon>Bacteroidota</taxon>
        <taxon>Cytophagia</taxon>
        <taxon>Cytophagales</taxon>
        <taxon>Flammeovirgaceae</taxon>
        <taxon>Rapidithrix</taxon>
    </lineage>
</organism>
<dbReference type="GO" id="GO:0003677">
    <property type="term" value="F:DNA binding"/>
    <property type="evidence" value="ECO:0007669"/>
    <property type="project" value="InterPro"/>
</dbReference>
<proteinExistence type="predicted"/>
<sequence>MNTENNVNKTLLQVYTNGIESLKKRKKGIFRSIPVPERLIESLSLVHALRETKHKNARLWKFTRMTGWRKIKEIMTIANIQGSQATAKGLRHGFGGYAIADCEIPLNMVQKWLGHAELKTTAIYANAVGKEERDIANKMWR</sequence>
<accession>A0AAW9RR32</accession>
<dbReference type="EMBL" id="JBDKWZ010000002">
    <property type="protein sequence ID" value="MEN7547347.1"/>
    <property type="molecule type" value="Genomic_DNA"/>
</dbReference>
<evidence type="ECO:0000259" key="2">
    <source>
        <dbReference type="PROSITE" id="PS51898"/>
    </source>
</evidence>
<evidence type="ECO:0000313" key="4">
    <source>
        <dbReference type="Proteomes" id="UP001403385"/>
    </source>
</evidence>
<evidence type="ECO:0000256" key="1">
    <source>
        <dbReference type="ARBA" id="ARBA00023172"/>
    </source>
</evidence>
<evidence type="ECO:0000313" key="3">
    <source>
        <dbReference type="EMBL" id="MEN7547347.1"/>
    </source>
</evidence>
<gene>
    <name evidence="3" type="ORF">AAG747_05480</name>
</gene>
<dbReference type="Pfam" id="PF00589">
    <property type="entry name" value="Phage_integrase"/>
    <property type="match status" value="1"/>
</dbReference>
<dbReference type="SUPFAM" id="SSF56349">
    <property type="entry name" value="DNA breaking-rejoining enzymes"/>
    <property type="match status" value="1"/>
</dbReference>
<feature type="domain" description="Tyr recombinase" evidence="2">
    <location>
        <begin position="1"/>
        <end position="137"/>
    </location>
</feature>
<dbReference type="Proteomes" id="UP001403385">
    <property type="component" value="Unassembled WGS sequence"/>
</dbReference>
<dbReference type="GO" id="GO:0006310">
    <property type="term" value="P:DNA recombination"/>
    <property type="evidence" value="ECO:0007669"/>
    <property type="project" value="UniProtKB-KW"/>
</dbReference>
<keyword evidence="4" id="KW-1185">Reference proteome</keyword>
<dbReference type="PROSITE" id="PS51898">
    <property type="entry name" value="TYR_RECOMBINASE"/>
    <property type="match status" value="1"/>
</dbReference>
<reference evidence="3 4" key="1">
    <citation type="submission" date="2024-04" db="EMBL/GenBank/DDBJ databases">
        <title>Novel genus in family Flammeovirgaceae.</title>
        <authorList>
            <person name="Nguyen T.H."/>
            <person name="Vuong T.Q."/>
            <person name="Le H."/>
            <person name="Kim S.-G."/>
        </authorList>
    </citation>
    <scope>NUCLEOTIDE SEQUENCE [LARGE SCALE GENOMIC DNA]</scope>
    <source>
        <strain evidence="3 4">JCM 23209</strain>
    </source>
</reference>
<protein>
    <submittedName>
        <fullName evidence="3">Tyrosine-type recombinase/integrase</fullName>
    </submittedName>
</protein>
<dbReference type="InterPro" id="IPR011010">
    <property type="entry name" value="DNA_brk_join_enz"/>
</dbReference>
<keyword evidence="1" id="KW-0233">DNA recombination</keyword>
<comment type="caution">
    <text evidence="3">The sequence shown here is derived from an EMBL/GenBank/DDBJ whole genome shotgun (WGS) entry which is preliminary data.</text>
</comment>
<dbReference type="InterPro" id="IPR013762">
    <property type="entry name" value="Integrase-like_cat_sf"/>
</dbReference>
<dbReference type="AlphaFoldDB" id="A0AAW9RR32"/>
<dbReference type="InterPro" id="IPR002104">
    <property type="entry name" value="Integrase_catalytic"/>
</dbReference>
<dbReference type="Gene3D" id="1.10.443.10">
    <property type="entry name" value="Intergrase catalytic core"/>
    <property type="match status" value="1"/>
</dbReference>
<name>A0AAW9RR32_9BACT</name>
<dbReference type="GO" id="GO:0015074">
    <property type="term" value="P:DNA integration"/>
    <property type="evidence" value="ECO:0007669"/>
    <property type="project" value="InterPro"/>
</dbReference>